<feature type="chain" id="PRO_5038420686" description="Urocanate reductase" evidence="10">
    <location>
        <begin position="23"/>
        <end position="575"/>
    </location>
</feature>
<evidence type="ECO:0000256" key="4">
    <source>
        <dbReference type="ARBA" id="ARBA00013137"/>
    </source>
</evidence>
<dbReference type="SUPFAM" id="SSF51905">
    <property type="entry name" value="FAD/NAD(P)-binding domain"/>
    <property type="match status" value="1"/>
</dbReference>
<dbReference type="InterPro" id="IPR003953">
    <property type="entry name" value="FAD-dep_OxRdtase_2_FAD-bd"/>
</dbReference>
<dbReference type="Proteomes" id="UP000284178">
    <property type="component" value="Unassembled WGS sequence"/>
</dbReference>
<evidence type="ECO:0000313" key="13">
    <source>
        <dbReference type="Proteomes" id="UP000284178"/>
    </source>
</evidence>
<reference evidence="12 13" key="1">
    <citation type="submission" date="2018-08" db="EMBL/GenBank/DDBJ databases">
        <title>A genome reference for cultivated species of the human gut microbiota.</title>
        <authorList>
            <person name="Zou Y."/>
            <person name="Xue W."/>
            <person name="Luo G."/>
        </authorList>
    </citation>
    <scope>NUCLEOTIDE SEQUENCE [LARGE SCALE GENOMIC DNA]</scope>
    <source>
        <strain evidence="12 13">AF24-29</strain>
    </source>
</reference>
<dbReference type="GO" id="GO:0010181">
    <property type="term" value="F:FMN binding"/>
    <property type="evidence" value="ECO:0007669"/>
    <property type="project" value="InterPro"/>
</dbReference>
<dbReference type="EC" id="1.3.99.33" evidence="4"/>
<dbReference type="AlphaFoldDB" id="A0A412FZK0"/>
<keyword evidence="6" id="KW-0285">Flavoprotein</keyword>
<evidence type="ECO:0000256" key="9">
    <source>
        <dbReference type="ARBA" id="ARBA00049922"/>
    </source>
</evidence>
<evidence type="ECO:0000256" key="5">
    <source>
        <dbReference type="ARBA" id="ARBA00015872"/>
    </source>
</evidence>
<dbReference type="GO" id="GO:0033765">
    <property type="term" value="F:steroid dehydrogenase activity, acting on the CH-CH group of donors"/>
    <property type="evidence" value="ECO:0007669"/>
    <property type="project" value="UniProtKB-ARBA"/>
</dbReference>
<protein>
    <recommendedName>
        <fullName evidence="5">Urocanate reductase</fullName>
        <ecNumber evidence="4">1.3.99.33</ecNumber>
    </recommendedName>
</protein>
<evidence type="ECO:0000256" key="6">
    <source>
        <dbReference type="ARBA" id="ARBA00022630"/>
    </source>
</evidence>
<evidence type="ECO:0000256" key="10">
    <source>
        <dbReference type="SAM" id="SignalP"/>
    </source>
</evidence>
<dbReference type="SUPFAM" id="SSF56425">
    <property type="entry name" value="Succinate dehydrogenase/fumarate reductase flavoprotein, catalytic domain"/>
    <property type="match status" value="1"/>
</dbReference>
<name>A0A412FZK0_9FIRM</name>
<feature type="domain" description="FMN-binding" evidence="11">
    <location>
        <begin position="48"/>
        <end position="122"/>
    </location>
</feature>
<evidence type="ECO:0000256" key="3">
    <source>
        <dbReference type="ARBA" id="ARBA00008040"/>
    </source>
</evidence>
<dbReference type="GO" id="GO:0016020">
    <property type="term" value="C:membrane"/>
    <property type="evidence" value="ECO:0007669"/>
    <property type="project" value="InterPro"/>
</dbReference>
<keyword evidence="8" id="KW-0560">Oxidoreductase</keyword>
<keyword evidence="7" id="KW-0274">FAD</keyword>
<evidence type="ECO:0000256" key="8">
    <source>
        <dbReference type="ARBA" id="ARBA00023002"/>
    </source>
</evidence>
<evidence type="ECO:0000313" key="12">
    <source>
        <dbReference type="EMBL" id="RGR73586.1"/>
    </source>
</evidence>
<comment type="catalytic activity">
    <reaction evidence="9">
        <text>dihydrourocanate + A = urocanate + AH2</text>
        <dbReference type="Rhea" id="RHEA:36059"/>
        <dbReference type="ChEBI" id="CHEBI:13193"/>
        <dbReference type="ChEBI" id="CHEBI:17499"/>
        <dbReference type="ChEBI" id="CHEBI:27247"/>
        <dbReference type="ChEBI" id="CHEBI:72991"/>
        <dbReference type="EC" id="1.3.99.33"/>
    </reaction>
</comment>
<dbReference type="PANTHER" id="PTHR43400:SF7">
    <property type="entry name" value="FAD-DEPENDENT OXIDOREDUCTASE 2 FAD BINDING DOMAIN-CONTAINING PROTEIN"/>
    <property type="match status" value="1"/>
</dbReference>
<dbReference type="SMART" id="SM00900">
    <property type="entry name" value="FMN_bind"/>
    <property type="match status" value="1"/>
</dbReference>
<feature type="signal peptide" evidence="10">
    <location>
        <begin position="1"/>
        <end position="22"/>
    </location>
</feature>
<dbReference type="Gene3D" id="3.90.700.10">
    <property type="entry name" value="Succinate dehydrogenase/fumarate reductase flavoprotein, catalytic domain"/>
    <property type="match status" value="1"/>
</dbReference>
<evidence type="ECO:0000256" key="7">
    <source>
        <dbReference type="ARBA" id="ARBA00022827"/>
    </source>
</evidence>
<gene>
    <name evidence="12" type="ORF">DWY25_10200</name>
</gene>
<organism evidence="12 13">
    <name type="scientific">Holdemania filiformis</name>
    <dbReference type="NCBI Taxonomy" id="61171"/>
    <lineage>
        <taxon>Bacteria</taxon>
        <taxon>Bacillati</taxon>
        <taxon>Bacillota</taxon>
        <taxon>Erysipelotrichia</taxon>
        <taxon>Erysipelotrichales</taxon>
        <taxon>Erysipelotrichaceae</taxon>
        <taxon>Holdemania</taxon>
    </lineage>
</organism>
<sequence>MNNKFVKVGLAGLLAASMTACSNTPAEPSQDKTPDAANSGVYDVKGTGYGGEMNLKVTIADQKITDIELVDSHETNVVIDRAFPVIKERILEANSPVVDSVTAATFSSFGVKAAVADAMKQAGMDVEDITMTTQGPEKPASQREAETCDIVVVGGGPSGLAAAIGAKQTNANANVILVEKLDILSGNGKFDMNFFDIINTEAQKKAGNEEWTVNQVENFIESKSKSGESAERIEVWANQENELDAWLRAMGVELNYNYGGTNHMAEDNQYSGEVIQAGLEKTAKDLGVDIRTGTKGEDLILDGKDVIGVKVTNNDNESYDINAQAVIIATGGFCSNKELLAEYAPGYEVMNTSNQMGTTGDFVKVFEKNGFQMENMGKMSVFSNIIVPRRDLTGGADMNLLVNKAGELLNDNTGGLDRAAMVQGQPDGAAFYITDKTGYDSFYRIRKHVGLGYYAEGKTIEELAEALGVDAAGLKASIDQYNADAEAGAENAVLGEVPSRALDAEGPYYGVRVEPANHMTKGGVVANEKAQVLYEDGTVVKGLYASGEVTWQSGGYSQSVVFGKVAGENAAAELK</sequence>
<keyword evidence="13" id="KW-1185">Reference proteome</keyword>
<dbReference type="PANTHER" id="PTHR43400">
    <property type="entry name" value="FUMARATE REDUCTASE"/>
    <property type="match status" value="1"/>
</dbReference>
<comment type="caution">
    <text evidence="12">The sequence shown here is derived from an EMBL/GenBank/DDBJ whole genome shotgun (WGS) entry which is preliminary data.</text>
</comment>
<evidence type="ECO:0000259" key="11">
    <source>
        <dbReference type="SMART" id="SM00900"/>
    </source>
</evidence>
<keyword evidence="10" id="KW-0732">Signal</keyword>
<dbReference type="EMBL" id="QRUP01000011">
    <property type="protein sequence ID" value="RGR73586.1"/>
    <property type="molecule type" value="Genomic_DNA"/>
</dbReference>
<dbReference type="GeneID" id="83015770"/>
<proteinExistence type="inferred from homology"/>
<dbReference type="InterPro" id="IPR036188">
    <property type="entry name" value="FAD/NAD-bd_sf"/>
</dbReference>
<evidence type="ECO:0000256" key="1">
    <source>
        <dbReference type="ARBA" id="ARBA00001917"/>
    </source>
</evidence>
<comment type="similarity">
    <text evidence="3">Belongs to the FAD-dependent oxidoreductase 2 family. FRD/SDH subfamily.</text>
</comment>
<dbReference type="PRINTS" id="PR00368">
    <property type="entry name" value="FADPNR"/>
</dbReference>
<comment type="cofactor">
    <cofactor evidence="1">
        <name>FMN</name>
        <dbReference type="ChEBI" id="CHEBI:58210"/>
    </cofactor>
</comment>
<dbReference type="PROSITE" id="PS51257">
    <property type="entry name" value="PROKAR_LIPOPROTEIN"/>
    <property type="match status" value="1"/>
</dbReference>
<dbReference type="InterPro" id="IPR027477">
    <property type="entry name" value="Succ_DH/fumarate_Rdtase_cat_sf"/>
</dbReference>
<dbReference type="RefSeq" id="WP_117895138.1">
    <property type="nucleotide sequence ID" value="NZ_CABJCV010000011.1"/>
</dbReference>
<dbReference type="InterPro" id="IPR007329">
    <property type="entry name" value="FMN-bd"/>
</dbReference>
<dbReference type="Pfam" id="PF04205">
    <property type="entry name" value="FMN_bind"/>
    <property type="match status" value="1"/>
</dbReference>
<dbReference type="Gene3D" id="3.90.1010.20">
    <property type="match status" value="1"/>
</dbReference>
<comment type="cofactor">
    <cofactor evidence="2">
        <name>FAD</name>
        <dbReference type="ChEBI" id="CHEBI:57692"/>
    </cofactor>
</comment>
<evidence type="ECO:0000256" key="2">
    <source>
        <dbReference type="ARBA" id="ARBA00001974"/>
    </source>
</evidence>
<dbReference type="InterPro" id="IPR050315">
    <property type="entry name" value="FAD-oxidoreductase_2"/>
</dbReference>
<dbReference type="Gene3D" id="3.50.50.60">
    <property type="entry name" value="FAD/NAD(P)-binding domain"/>
    <property type="match status" value="1"/>
</dbReference>
<accession>A0A412FZK0</accession>
<dbReference type="Pfam" id="PF00890">
    <property type="entry name" value="FAD_binding_2"/>
    <property type="match status" value="1"/>
</dbReference>